<dbReference type="Proteomes" id="UP000641588">
    <property type="component" value="Unassembled WGS sequence"/>
</dbReference>
<evidence type="ECO:0000256" key="1">
    <source>
        <dbReference type="ARBA" id="ARBA00005278"/>
    </source>
</evidence>
<keyword evidence="3" id="KW-0812">Transmembrane</keyword>
<proteinExistence type="inferred from homology"/>
<dbReference type="GO" id="GO:0016020">
    <property type="term" value="C:membrane"/>
    <property type="evidence" value="ECO:0007669"/>
    <property type="project" value="InterPro"/>
</dbReference>
<dbReference type="PANTHER" id="PTHR22550:SF5">
    <property type="entry name" value="LEUCINE ZIPPER PROTEIN 4"/>
    <property type="match status" value="1"/>
</dbReference>
<feature type="transmembrane region" description="Helical" evidence="3">
    <location>
        <begin position="369"/>
        <end position="388"/>
    </location>
</feature>
<dbReference type="AlphaFoldDB" id="A0A972GWF4"/>
<comment type="similarity">
    <text evidence="1">Belongs to the GerABKA family.</text>
</comment>
<dbReference type="PIRSF" id="PIRSF005690">
    <property type="entry name" value="GerBA"/>
    <property type="match status" value="1"/>
</dbReference>
<keyword evidence="5" id="KW-1185">Reference proteome</keyword>
<feature type="transmembrane region" description="Helical" evidence="3">
    <location>
        <begin position="236"/>
        <end position="257"/>
    </location>
</feature>
<feature type="transmembrane region" description="Helical" evidence="3">
    <location>
        <begin position="400"/>
        <end position="427"/>
    </location>
</feature>
<dbReference type="InterPro" id="IPR004995">
    <property type="entry name" value="Spore_Ger"/>
</dbReference>
<evidence type="ECO:0000313" key="4">
    <source>
        <dbReference type="EMBL" id="NOU98164.1"/>
    </source>
</evidence>
<evidence type="ECO:0000313" key="5">
    <source>
        <dbReference type="Proteomes" id="UP000641588"/>
    </source>
</evidence>
<feature type="transmembrane region" description="Helical" evidence="3">
    <location>
        <begin position="304"/>
        <end position="332"/>
    </location>
</feature>
<gene>
    <name evidence="4" type="ORF">GC093_33775</name>
</gene>
<dbReference type="RefSeq" id="WP_171656407.1">
    <property type="nucleotide sequence ID" value="NZ_WHOD01000128.1"/>
</dbReference>
<evidence type="ECO:0000256" key="2">
    <source>
        <dbReference type="ARBA" id="ARBA00023136"/>
    </source>
</evidence>
<accession>A0A972GWF4</accession>
<dbReference type="InterPro" id="IPR050768">
    <property type="entry name" value="UPF0353/GerABKA_families"/>
</dbReference>
<dbReference type="GO" id="GO:0009847">
    <property type="term" value="P:spore germination"/>
    <property type="evidence" value="ECO:0007669"/>
    <property type="project" value="InterPro"/>
</dbReference>
<name>A0A972GWF4_9BACL</name>
<feature type="transmembrane region" description="Helical" evidence="3">
    <location>
        <begin position="278"/>
        <end position="298"/>
    </location>
</feature>
<sequence>MSLNAFQEEFKDCSDVIFYSHPFADSCEVTLVYCSTLCDVKLINDMVLPALMRIWNFTSFESVESINEAKDINMLYETSGSEYSSKIFTGHVMIWINHLDAAFSLSIEKIPNRNTEETNIDVSIRGAKDGLVESIDTNVGLIRKRLPTPMLALESYKIGVKSQTRVGLMFLVDKLDETILETIREKLAKVQHKLEDLSSATQLEEIISDKPYSIFPLTAYSGRADFIVSCLMKGRFVILLDGIPGAIIAPASLSLLLKTPEDLHFNFISSSFGRLLRIFSLIFSIFLPSFFVALTGFHQDQIPFPLLATIVMTRLGIPLSSPMEMFLILLLLETFKEAGYRLPSMIGQTLTVVGGLIIGDAAIRAGLTSPSMVVVAAISIVAGSTLISQTLSGTVSVLRYFNLLLASSLGMYGFMVSLLLLTVYLSGLTSFGVPYLAPVSPITFKDMLRAFIMLPRKLGGFVPVHLRRKDKG</sequence>
<reference evidence="4" key="1">
    <citation type="submission" date="2019-10" db="EMBL/GenBank/DDBJ databases">
        <title>Description of Paenibacillus glebae sp. nov.</title>
        <authorList>
            <person name="Carlier A."/>
            <person name="Qi S."/>
        </authorList>
    </citation>
    <scope>NUCLEOTIDE SEQUENCE</scope>
    <source>
        <strain evidence="4">LMG 31456</strain>
    </source>
</reference>
<organism evidence="4 5">
    <name type="scientific">Paenibacillus foliorum</name>
    <dbReference type="NCBI Taxonomy" id="2654974"/>
    <lineage>
        <taxon>Bacteria</taxon>
        <taxon>Bacillati</taxon>
        <taxon>Bacillota</taxon>
        <taxon>Bacilli</taxon>
        <taxon>Bacillales</taxon>
        <taxon>Paenibacillaceae</taxon>
        <taxon>Paenibacillus</taxon>
    </lineage>
</organism>
<dbReference type="PANTHER" id="PTHR22550">
    <property type="entry name" value="SPORE GERMINATION PROTEIN"/>
    <property type="match status" value="1"/>
</dbReference>
<comment type="caution">
    <text evidence="4">The sequence shown here is derived from an EMBL/GenBank/DDBJ whole genome shotgun (WGS) entry which is preliminary data.</text>
</comment>
<dbReference type="Pfam" id="PF03323">
    <property type="entry name" value="GerA"/>
    <property type="match status" value="1"/>
</dbReference>
<keyword evidence="3" id="KW-1133">Transmembrane helix</keyword>
<dbReference type="EMBL" id="WHOD01000128">
    <property type="protein sequence ID" value="NOU98164.1"/>
    <property type="molecule type" value="Genomic_DNA"/>
</dbReference>
<evidence type="ECO:0000256" key="3">
    <source>
        <dbReference type="SAM" id="Phobius"/>
    </source>
</evidence>
<keyword evidence="2 3" id="KW-0472">Membrane</keyword>
<protein>
    <submittedName>
        <fullName evidence="4">Spore germination protein</fullName>
    </submittedName>
</protein>
<feature type="transmembrane region" description="Helical" evidence="3">
    <location>
        <begin position="344"/>
        <end position="363"/>
    </location>
</feature>